<dbReference type="EMBL" id="MNAD01000727">
    <property type="protein sequence ID" value="OJT10848.1"/>
    <property type="molecule type" value="Genomic_DNA"/>
</dbReference>
<dbReference type="AlphaFoldDB" id="A0A1M2VTF3"/>
<evidence type="ECO:0000313" key="2">
    <source>
        <dbReference type="EMBL" id="OJT10848.1"/>
    </source>
</evidence>
<proteinExistence type="predicted"/>
<feature type="transmembrane region" description="Helical" evidence="1">
    <location>
        <begin position="107"/>
        <end position="123"/>
    </location>
</feature>
<keyword evidence="1" id="KW-1133">Transmembrane helix</keyword>
<keyword evidence="1" id="KW-0812">Transmembrane</keyword>
<dbReference type="OrthoDB" id="2104739at2759"/>
<feature type="transmembrane region" description="Helical" evidence="1">
    <location>
        <begin position="130"/>
        <end position="148"/>
    </location>
</feature>
<dbReference type="Proteomes" id="UP000184267">
    <property type="component" value="Unassembled WGS sequence"/>
</dbReference>
<evidence type="ECO:0000313" key="3">
    <source>
        <dbReference type="Proteomes" id="UP000184267"/>
    </source>
</evidence>
<comment type="caution">
    <text evidence="2">The sequence shown here is derived from an EMBL/GenBank/DDBJ whole genome shotgun (WGS) entry which is preliminary data.</text>
</comment>
<gene>
    <name evidence="2" type="ORF">TRAPUB_12624</name>
</gene>
<sequence length="163" mass="18603">MTLSPKFHTFFDNLKLFGWRRLLTREQIRHRHPGYPRPAPEYLPLPDPQILGLHAACCKVAHMSGTAEYIATATRDMEQIKVLAEDGGSADVLTYAMSRLVAPVPPLYSPALFRIWLFAVSLLSKQYFHFLHLLLLNLLLTCGFLVSYDPIHDSLFLVFLFMA</sequence>
<protein>
    <submittedName>
        <fullName evidence="2">Uncharacterized protein</fullName>
    </submittedName>
</protein>
<keyword evidence="1" id="KW-0472">Membrane</keyword>
<evidence type="ECO:0000256" key="1">
    <source>
        <dbReference type="SAM" id="Phobius"/>
    </source>
</evidence>
<accession>A0A1M2VTF3</accession>
<dbReference type="STRING" id="154538.A0A1M2VTF3"/>
<reference evidence="2 3" key="1">
    <citation type="submission" date="2016-10" db="EMBL/GenBank/DDBJ databases">
        <title>Genome sequence of the basidiomycete white-rot fungus Trametes pubescens.</title>
        <authorList>
            <person name="Makela M.R."/>
            <person name="Granchi Z."/>
            <person name="Peng M."/>
            <person name="De Vries R.P."/>
            <person name="Grigoriev I."/>
            <person name="Riley R."/>
            <person name="Hilden K."/>
        </authorList>
    </citation>
    <scope>NUCLEOTIDE SEQUENCE [LARGE SCALE GENOMIC DNA]</scope>
    <source>
        <strain evidence="2 3">FBCC735</strain>
    </source>
</reference>
<keyword evidence="3" id="KW-1185">Reference proteome</keyword>
<name>A0A1M2VTF3_TRAPU</name>
<organism evidence="2 3">
    <name type="scientific">Trametes pubescens</name>
    <name type="common">White-rot fungus</name>
    <dbReference type="NCBI Taxonomy" id="154538"/>
    <lineage>
        <taxon>Eukaryota</taxon>
        <taxon>Fungi</taxon>
        <taxon>Dikarya</taxon>
        <taxon>Basidiomycota</taxon>
        <taxon>Agaricomycotina</taxon>
        <taxon>Agaricomycetes</taxon>
        <taxon>Polyporales</taxon>
        <taxon>Polyporaceae</taxon>
        <taxon>Trametes</taxon>
    </lineage>
</organism>